<feature type="domain" description="Methyltransferase" evidence="1">
    <location>
        <begin position="115"/>
        <end position="202"/>
    </location>
</feature>
<evidence type="ECO:0000313" key="2">
    <source>
        <dbReference type="EMBL" id="ETR71107.1"/>
    </source>
</evidence>
<dbReference type="SUPFAM" id="SSF158997">
    <property type="entry name" value="Trm112p-like"/>
    <property type="match status" value="1"/>
</dbReference>
<dbReference type="SUPFAM" id="SSF53335">
    <property type="entry name" value="S-adenosyl-L-methionine-dependent methyltransferases"/>
    <property type="match status" value="1"/>
</dbReference>
<gene>
    <name evidence="2" type="ORF">OMM_02739</name>
</gene>
<evidence type="ECO:0000259" key="1">
    <source>
        <dbReference type="Pfam" id="PF13649"/>
    </source>
</evidence>
<comment type="caution">
    <text evidence="2">The sequence shown here is derived from an EMBL/GenBank/DDBJ whole genome shotgun (WGS) entry which is preliminary data.</text>
</comment>
<dbReference type="Pfam" id="PF13649">
    <property type="entry name" value="Methyltransf_25"/>
    <property type="match status" value="1"/>
</dbReference>
<dbReference type="Gene3D" id="2.20.25.10">
    <property type="match status" value="1"/>
</dbReference>
<dbReference type="AlphaFoldDB" id="A0A1V1P896"/>
<dbReference type="InterPro" id="IPR029063">
    <property type="entry name" value="SAM-dependent_MTases_sf"/>
</dbReference>
<dbReference type="GO" id="GO:0008168">
    <property type="term" value="F:methyltransferase activity"/>
    <property type="evidence" value="ECO:0007669"/>
    <property type="project" value="UniProtKB-KW"/>
</dbReference>
<dbReference type="CDD" id="cd02440">
    <property type="entry name" value="AdoMet_MTases"/>
    <property type="match status" value="1"/>
</dbReference>
<evidence type="ECO:0000313" key="3">
    <source>
        <dbReference type="Proteomes" id="UP000189670"/>
    </source>
</evidence>
<dbReference type="InterPro" id="IPR041698">
    <property type="entry name" value="Methyltransf_25"/>
</dbReference>
<reference evidence="3" key="1">
    <citation type="submission" date="2012-11" db="EMBL/GenBank/DDBJ databases">
        <authorList>
            <person name="Lucero-Rivera Y.E."/>
            <person name="Tovar-Ramirez D."/>
        </authorList>
    </citation>
    <scope>NUCLEOTIDE SEQUENCE [LARGE SCALE GENOMIC DNA]</scope>
    <source>
        <strain evidence="3">Araruama</strain>
    </source>
</reference>
<dbReference type="EMBL" id="ATBP01000319">
    <property type="protein sequence ID" value="ETR71107.1"/>
    <property type="molecule type" value="Genomic_DNA"/>
</dbReference>
<keyword evidence="2" id="KW-0489">Methyltransferase</keyword>
<sequence>MKHDILDRARLLLSCPHCIEEKPGELNWESPFRDLLVCDVCRKEYPIVDGIIDFVPDFQVSSGIAQKFMESRPIVSVYEKYFRPTFTRIGSTLTYDDEIAWLQDVPVAVSPKYALDLACGTGKYTRLLDEMYHPDIIFGADLSLPMLEKANANKMPNMVFVRCDAACLPFKPQTFSRVNCFGALHLFPDIPKSLAEIRRVMELSGCFTCLTSRNLNGWQAWMQTLFSSFFHFIFLKMPTWKNYLPIRAISMSIYLNVPWFCYSMVMQEYR</sequence>
<dbReference type="Gene3D" id="3.40.50.150">
    <property type="entry name" value="Vaccinia Virus protein VP39"/>
    <property type="match status" value="1"/>
</dbReference>
<keyword evidence="2" id="KW-0808">Transferase</keyword>
<dbReference type="Proteomes" id="UP000189670">
    <property type="component" value="Unassembled WGS sequence"/>
</dbReference>
<protein>
    <submittedName>
        <fullName evidence="2">Type 11 methyltransferase</fullName>
    </submittedName>
</protein>
<proteinExistence type="predicted"/>
<dbReference type="GO" id="GO:0032259">
    <property type="term" value="P:methylation"/>
    <property type="evidence" value="ECO:0007669"/>
    <property type="project" value="UniProtKB-KW"/>
</dbReference>
<dbReference type="PANTHER" id="PTHR43591">
    <property type="entry name" value="METHYLTRANSFERASE"/>
    <property type="match status" value="1"/>
</dbReference>
<accession>A0A1V1P896</accession>
<name>A0A1V1P896_9BACT</name>
<organism evidence="2 3">
    <name type="scientific">Candidatus Magnetoglobus multicellularis str. Araruama</name>
    <dbReference type="NCBI Taxonomy" id="890399"/>
    <lineage>
        <taxon>Bacteria</taxon>
        <taxon>Pseudomonadati</taxon>
        <taxon>Thermodesulfobacteriota</taxon>
        <taxon>Desulfobacteria</taxon>
        <taxon>Desulfobacterales</taxon>
        <taxon>Desulfobacteraceae</taxon>
        <taxon>Candidatus Magnetoglobus</taxon>
    </lineage>
</organism>